<evidence type="ECO:0000256" key="6">
    <source>
        <dbReference type="ARBA" id="ARBA00035256"/>
    </source>
</evidence>
<comment type="subcellular location">
    <subcellularLocation>
        <location evidence="1 7">Cytoplasm</location>
    </subcellularLocation>
</comment>
<dbReference type="AlphaFoldDB" id="D3PIF0"/>
<dbReference type="NCBIfam" id="TIGR01012">
    <property type="entry name" value="uS2_euk_arch"/>
    <property type="match status" value="1"/>
</dbReference>
<dbReference type="FunFam" id="3.40.50.10490:FF:000030">
    <property type="entry name" value="30S ribosomal protein S2"/>
    <property type="match status" value="1"/>
</dbReference>
<protein>
    <recommendedName>
        <fullName evidence="6 7">Small ribosomal subunit protein uS2</fullName>
    </recommendedName>
</protein>
<dbReference type="InterPro" id="IPR005707">
    <property type="entry name" value="Ribosomal_uS2_euk/arc"/>
</dbReference>
<dbReference type="GO" id="GO:0003735">
    <property type="term" value="F:structural constituent of ribosome"/>
    <property type="evidence" value="ECO:0007669"/>
    <property type="project" value="UniProtKB-UniRule"/>
</dbReference>
<dbReference type="Pfam" id="PF00318">
    <property type="entry name" value="Ribosomal_S2"/>
    <property type="match status" value="1"/>
</dbReference>
<gene>
    <name evidence="9" type="primary">RSSA</name>
</gene>
<evidence type="ECO:0000256" key="1">
    <source>
        <dbReference type="ARBA" id="ARBA00004496"/>
    </source>
</evidence>
<dbReference type="GO" id="GO:0006412">
    <property type="term" value="P:translation"/>
    <property type="evidence" value="ECO:0007669"/>
    <property type="project" value="UniProtKB-UniRule"/>
</dbReference>
<dbReference type="PROSITE" id="PS00963">
    <property type="entry name" value="RIBOSOMAL_S2_2"/>
    <property type="match status" value="1"/>
</dbReference>
<dbReference type="InterPro" id="IPR023591">
    <property type="entry name" value="Ribosomal_uS2_flav_dom_sf"/>
</dbReference>
<evidence type="ECO:0000313" key="9">
    <source>
        <dbReference type="EMBL" id="ADD38336.1"/>
    </source>
</evidence>
<dbReference type="InterPro" id="IPR018130">
    <property type="entry name" value="Ribosomal_uS2_CS"/>
</dbReference>
<proteinExistence type="evidence at transcript level"/>
<evidence type="ECO:0000256" key="4">
    <source>
        <dbReference type="ARBA" id="ARBA00022980"/>
    </source>
</evidence>
<dbReference type="InterPro" id="IPR001865">
    <property type="entry name" value="Ribosomal_uS2"/>
</dbReference>
<dbReference type="PROSITE" id="PS00962">
    <property type="entry name" value="RIBOSOMAL_S2_1"/>
    <property type="match status" value="1"/>
</dbReference>
<evidence type="ECO:0000256" key="7">
    <source>
        <dbReference type="HAMAP-Rule" id="MF_03015"/>
    </source>
</evidence>
<dbReference type="OrthoDB" id="414863at2759"/>
<dbReference type="PRINTS" id="PR00395">
    <property type="entry name" value="RIBOSOMALS2"/>
</dbReference>
<dbReference type="SUPFAM" id="SSF52313">
    <property type="entry name" value="Ribosomal protein S2"/>
    <property type="match status" value="1"/>
</dbReference>
<comment type="function">
    <text evidence="7">Required for the assembly and/or stability of the 40S ribosomal subunit. Required for the processing of the 20S rRNA-precursor to mature 18S rRNA in a late step of the maturation of 40S ribosomal subunits.</text>
</comment>
<dbReference type="PANTHER" id="PTHR11489">
    <property type="entry name" value="40S RIBOSOMAL PROTEIN SA"/>
    <property type="match status" value="1"/>
</dbReference>
<dbReference type="InterPro" id="IPR027498">
    <property type="entry name" value="Ribosomal_uS2_euk"/>
</dbReference>
<accession>D3PIF0</accession>
<dbReference type="GO" id="GO:0000028">
    <property type="term" value="P:ribosomal small subunit assembly"/>
    <property type="evidence" value="ECO:0007669"/>
    <property type="project" value="UniProtKB-UniRule"/>
</dbReference>
<reference evidence="9" key="1">
    <citation type="submission" date="2010-03" db="EMBL/GenBank/DDBJ databases">
        <title>Atlantic Lepeophtheirus salmonis ESTs and full-length cDNAs.</title>
        <authorList>
            <person name="Yasuike M."/>
            <person name="von Schalburg K."/>
            <person name="Cooper G."/>
            <person name="Leong J."/>
            <person name="Nilsen F."/>
            <person name="Jones S.R.M."/>
            <person name="Koop B.F."/>
        </authorList>
    </citation>
    <scope>NUCLEOTIDE SEQUENCE</scope>
    <source>
        <strain evidence="9">Atlantic form</strain>
        <tissue evidence="9">Mixed tissue</tissue>
    </source>
</reference>
<dbReference type="HAMAP" id="MF_03015">
    <property type="entry name" value="Ribosomal_S2_euk"/>
    <property type="match status" value="1"/>
</dbReference>
<name>D3PIF0_LEPSM</name>
<evidence type="ECO:0000256" key="5">
    <source>
        <dbReference type="ARBA" id="ARBA00023274"/>
    </source>
</evidence>
<keyword evidence="4 7" id="KW-0689">Ribosomal protein</keyword>
<keyword evidence="3 7" id="KW-0963">Cytoplasm</keyword>
<dbReference type="Gene3D" id="3.40.50.10490">
    <property type="entry name" value="Glucose-6-phosphate isomerase like protein, domain 1"/>
    <property type="match status" value="1"/>
</dbReference>
<dbReference type="EMBL" id="BT121406">
    <property type="protein sequence ID" value="ADD38336.1"/>
    <property type="molecule type" value="mRNA"/>
</dbReference>
<dbReference type="CDD" id="cd01425">
    <property type="entry name" value="RPS2"/>
    <property type="match status" value="1"/>
</dbReference>
<sequence length="266" mass="29689">MSGSCKELELRENDINLMLAANVHIGNKNVNYQMKKYVFGTNYEGNNIFKLKSVWEKVLLAARAIVAIPTMTDVCAIGSRSSCQRACLKFGFYCGLTSMAQRFTPGAFTNQIQKTFKEPRLLIISDPIADHQPIMEAARINIPVIAFCNSDTPLSYVDIAIPCNNKSPEAIGFIWWLLAREVRRISGVDSRNKKWDVMVDMFISRPQTDDVVEGDDYMIEGRGEIADDENVDVGYNEVAGMTGVGTMDATNYAQGAGENWSESQWN</sequence>
<comment type="similarity">
    <text evidence="2 7 8">Belongs to the universal ribosomal protein uS2 family.</text>
</comment>
<evidence type="ECO:0000256" key="3">
    <source>
        <dbReference type="ARBA" id="ARBA00022490"/>
    </source>
</evidence>
<comment type="subunit">
    <text evidence="7">Component of the small ribosomal subunit. Mature ribosomes consist of a small (40S) and a large (60S) subunit. The 40S subunit contains about 33 different proteins and 1 molecule of RNA (18S). The 60S subunit contains about 49 different proteins and 3 molecules of RNA (28S, 5.8S and 5S). Interacts with ribosomal protein S21.</text>
</comment>
<dbReference type="GO" id="GO:0022627">
    <property type="term" value="C:cytosolic small ribosomal subunit"/>
    <property type="evidence" value="ECO:0007669"/>
    <property type="project" value="UniProtKB-UniRule"/>
</dbReference>
<evidence type="ECO:0000256" key="8">
    <source>
        <dbReference type="RuleBase" id="RU003631"/>
    </source>
</evidence>
<organism evidence="9">
    <name type="scientific">Lepeophtheirus salmonis</name>
    <name type="common">Salmon louse</name>
    <name type="synonym">Caligus salmonis</name>
    <dbReference type="NCBI Taxonomy" id="72036"/>
    <lineage>
        <taxon>Eukaryota</taxon>
        <taxon>Metazoa</taxon>
        <taxon>Ecdysozoa</taxon>
        <taxon>Arthropoda</taxon>
        <taxon>Crustacea</taxon>
        <taxon>Multicrustacea</taxon>
        <taxon>Hexanauplia</taxon>
        <taxon>Copepoda</taxon>
        <taxon>Siphonostomatoida</taxon>
        <taxon>Caligidae</taxon>
        <taxon>Lepeophtheirus</taxon>
    </lineage>
</organism>
<keyword evidence="5 7" id="KW-0687">Ribonucleoprotein</keyword>
<evidence type="ECO:0000256" key="2">
    <source>
        <dbReference type="ARBA" id="ARBA00006242"/>
    </source>
</evidence>